<dbReference type="AlphaFoldDB" id="A0A921IVF6"/>
<dbReference type="NCBIfam" id="NF038403">
    <property type="entry name" value="perm_prefix_1"/>
    <property type="match status" value="1"/>
</dbReference>
<feature type="region of interest" description="Disordered" evidence="1">
    <location>
        <begin position="64"/>
        <end position="139"/>
    </location>
</feature>
<accession>A0A921IVF6</accession>
<dbReference type="Proteomes" id="UP000753256">
    <property type="component" value="Unassembled WGS sequence"/>
</dbReference>
<keyword evidence="2" id="KW-1133">Transmembrane helix</keyword>
<proteinExistence type="predicted"/>
<name>A0A921IVF6_9ACTN</name>
<keyword evidence="2" id="KW-0812">Transmembrane</keyword>
<sequence length="397" mass="41843">MNELRMYVEHLFEGRMLTAENIELKEEIYGNLVARYEDYIASGMSEAEALEKTKASFASLDDLQEDAEPTGDEASPAGSAAGESSQTSAATAPTHVMPAAPAAAGQETAAAASPVPPASGVPGAPQAPSGAAGAANPHGKATAPWKRIAIIAAAVVLVLAVAAGVYEFVIDPALDRAEDAAEAEAERQWLEQQNQSSGNGQGNDGSQGNGQSAQGGAWATSGYGDAEDQREYEATKAVDDAIAAHPVDDLKSYTGNSLPDQGFFEHLPLSMYVSSTGAEQGGNASYGVWYAGVLDDIDGDAIDRALVYNAVAAFSVYPELQAVTFTVQESDETAYDANVYSFNRATLEHAFDNASGGAITQLNSSLYESQESWDQVRDYVTRNHFYDRQADLAEIDD</sequence>
<feature type="transmembrane region" description="Helical" evidence="2">
    <location>
        <begin position="148"/>
        <end position="166"/>
    </location>
</feature>
<dbReference type="RefSeq" id="WP_273189098.1">
    <property type="nucleotide sequence ID" value="NZ_DYUZ01000010.1"/>
</dbReference>
<keyword evidence="2" id="KW-0472">Membrane</keyword>
<feature type="region of interest" description="Disordered" evidence="1">
    <location>
        <begin position="192"/>
        <end position="231"/>
    </location>
</feature>
<organism evidence="3 4">
    <name type="scientific">Enorma phocaeensis</name>
    <dbReference type="NCBI Taxonomy" id="1871019"/>
    <lineage>
        <taxon>Bacteria</taxon>
        <taxon>Bacillati</taxon>
        <taxon>Actinomycetota</taxon>
        <taxon>Coriobacteriia</taxon>
        <taxon>Coriobacteriales</taxon>
        <taxon>Coriobacteriaceae</taxon>
        <taxon>Enorma</taxon>
    </lineage>
</organism>
<evidence type="ECO:0000313" key="4">
    <source>
        <dbReference type="Proteomes" id="UP000753256"/>
    </source>
</evidence>
<feature type="compositionally biased region" description="Low complexity" evidence="1">
    <location>
        <begin position="73"/>
        <end position="113"/>
    </location>
</feature>
<evidence type="ECO:0000313" key="3">
    <source>
        <dbReference type="EMBL" id="HJG36757.1"/>
    </source>
</evidence>
<feature type="compositionally biased region" description="Low complexity" evidence="1">
    <location>
        <begin position="120"/>
        <end position="135"/>
    </location>
</feature>
<evidence type="ECO:0000256" key="1">
    <source>
        <dbReference type="SAM" id="MobiDB-lite"/>
    </source>
</evidence>
<reference evidence="3" key="2">
    <citation type="submission" date="2021-09" db="EMBL/GenBank/DDBJ databases">
        <authorList>
            <person name="Gilroy R."/>
        </authorList>
    </citation>
    <scope>NUCLEOTIDE SEQUENCE</scope>
    <source>
        <strain evidence="3">ChiHjej13B12-9602</strain>
    </source>
</reference>
<dbReference type="EMBL" id="DYUZ01000010">
    <property type="protein sequence ID" value="HJG36757.1"/>
    <property type="molecule type" value="Genomic_DNA"/>
</dbReference>
<comment type="caution">
    <text evidence="3">The sequence shown here is derived from an EMBL/GenBank/DDBJ whole genome shotgun (WGS) entry which is preliminary data.</text>
</comment>
<dbReference type="InterPro" id="IPR047928">
    <property type="entry name" value="Perm_prefix_1"/>
</dbReference>
<feature type="compositionally biased region" description="Gly residues" evidence="1">
    <location>
        <begin position="199"/>
        <end position="208"/>
    </location>
</feature>
<gene>
    <name evidence="3" type="ORF">K8V70_02680</name>
</gene>
<protein>
    <submittedName>
        <fullName evidence="3">Permease prefix domain 1-containing protein</fullName>
    </submittedName>
</protein>
<evidence type="ECO:0000256" key="2">
    <source>
        <dbReference type="SAM" id="Phobius"/>
    </source>
</evidence>
<reference evidence="3" key="1">
    <citation type="journal article" date="2021" name="PeerJ">
        <title>Extensive microbial diversity within the chicken gut microbiome revealed by metagenomics and culture.</title>
        <authorList>
            <person name="Gilroy R."/>
            <person name="Ravi A."/>
            <person name="Getino M."/>
            <person name="Pursley I."/>
            <person name="Horton D.L."/>
            <person name="Alikhan N.F."/>
            <person name="Baker D."/>
            <person name="Gharbi K."/>
            <person name="Hall N."/>
            <person name="Watson M."/>
            <person name="Adriaenssens E.M."/>
            <person name="Foster-Nyarko E."/>
            <person name="Jarju S."/>
            <person name="Secka A."/>
            <person name="Antonio M."/>
            <person name="Oren A."/>
            <person name="Chaudhuri R.R."/>
            <person name="La Ragione R."/>
            <person name="Hildebrand F."/>
            <person name="Pallen M.J."/>
        </authorList>
    </citation>
    <scope>NUCLEOTIDE SEQUENCE</scope>
    <source>
        <strain evidence="3">ChiHjej13B12-9602</strain>
    </source>
</reference>